<feature type="domain" description="RAMA" evidence="1">
    <location>
        <begin position="3"/>
        <end position="88"/>
    </location>
</feature>
<evidence type="ECO:0000259" key="1">
    <source>
        <dbReference type="Pfam" id="PF18755"/>
    </source>
</evidence>
<dbReference type="RefSeq" id="WP_090249252.1">
    <property type="nucleotide sequence ID" value="NZ_FPAS01000003.1"/>
</dbReference>
<dbReference type="AlphaFoldDB" id="A0A1I7AJ31"/>
<dbReference type="OrthoDB" id="1441620at2"/>
<reference evidence="2 3" key="1">
    <citation type="submission" date="2016-10" db="EMBL/GenBank/DDBJ databases">
        <authorList>
            <person name="de Groot N.N."/>
        </authorList>
    </citation>
    <scope>NUCLEOTIDE SEQUENCE [LARGE SCALE GENOMIC DNA]</scope>
    <source>
        <strain evidence="2 3">CGMCC 1.7005</strain>
    </source>
</reference>
<accession>A0A1I7AJ31</accession>
<dbReference type="Proteomes" id="UP000236454">
    <property type="component" value="Unassembled WGS sequence"/>
</dbReference>
<keyword evidence="3" id="KW-1185">Reference proteome</keyword>
<evidence type="ECO:0000313" key="3">
    <source>
        <dbReference type="Proteomes" id="UP000236454"/>
    </source>
</evidence>
<proteinExistence type="predicted"/>
<dbReference type="STRING" id="477690.SAMN05216474_2138"/>
<name>A0A1I7AJ31_9FLAO</name>
<protein>
    <recommendedName>
        <fullName evidence="1">RAMA domain-containing protein</fullName>
    </recommendedName>
</protein>
<dbReference type="Pfam" id="PF18755">
    <property type="entry name" value="RAMA"/>
    <property type="match status" value="1"/>
</dbReference>
<dbReference type="InterPro" id="IPR040843">
    <property type="entry name" value="RAMA"/>
</dbReference>
<dbReference type="EMBL" id="FPAS01000003">
    <property type="protein sequence ID" value="SFT74894.1"/>
    <property type="molecule type" value="Genomic_DNA"/>
</dbReference>
<evidence type="ECO:0000313" key="2">
    <source>
        <dbReference type="EMBL" id="SFT74894.1"/>
    </source>
</evidence>
<gene>
    <name evidence="2" type="ORF">SAMN05216474_2138</name>
</gene>
<organism evidence="2 3">
    <name type="scientific">Lishizhenia tianjinensis</name>
    <dbReference type="NCBI Taxonomy" id="477690"/>
    <lineage>
        <taxon>Bacteria</taxon>
        <taxon>Pseudomonadati</taxon>
        <taxon>Bacteroidota</taxon>
        <taxon>Flavobacteriia</taxon>
        <taxon>Flavobacteriales</taxon>
        <taxon>Crocinitomicaceae</taxon>
        <taxon>Lishizhenia</taxon>
    </lineage>
</organism>
<sequence length="93" mass="10502">MAEITIEDLIKNDLLQPSTDLYKVKTGEKLGKLNENGTITVVSDGVEKTYEYPSGAARWIEKLSLNGWTYWGIKKGQEIVSLNELREKLKSTI</sequence>